<evidence type="ECO:0000256" key="2">
    <source>
        <dbReference type="ARBA" id="ARBA00023315"/>
    </source>
</evidence>
<dbReference type="Proteomes" id="UP000182932">
    <property type="component" value="Unassembled WGS sequence"/>
</dbReference>
<dbReference type="Pfam" id="PF13673">
    <property type="entry name" value="Acetyltransf_10"/>
    <property type="match status" value="1"/>
</dbReference>
<proteinExistence type="predicted"/>
<dbReference type="CDD" id="cd04301">
    <property type="entry name" value="NAT_SF"/>
    <property type="match status" value="1"/>
</dbReference>
<keyword evidence="4" id="KW-0687">Ribonucleoprotein</keyword>
<keyword evidence="1" id="KW-0808">Transferase</keyword>
<dbReference type="InterPro" id="IPR000182">
    <property type="entry name" value="GNAT_dom"/>
</dbReference>
<evidence type="ECO:0000256" key="1">
    <source>
        <dbReference type="ARBA" id="ARBA00022679"/>
    </source>
</evidence>
<dbReference type="GO" id="GO:0005840">
    <property type="term" value="C:ribosome"/>
    <property type="evidence" value="ECO:0007669"/>
    <property type="project" value="UniProtKB-KW"/>
</dbReference>
<dbReference type="PANTHER" id="PTHR43877">
    <property type="entry name" value="AMINOALKYLPHOSPHONATE N-ACETYLTRANSFERASE-RELATED-RELATED"/>
    <property type="match status" value="1"/>
</dbReference>
<dbReference type="PROSITE" id="PS51186">
    <property type="entry name" value="GNAT"/>
    <property type="match status" value="1"/>
</dbReference>
<gene>
    <name evidence="4" type="ORF">SAMN04487940_101586</name>
</gene>
<feature type="domain" description="N-acetyltransferase" evidence="3">
    <location>
        <begin position="3"/>
        <end position="147"/>
    </location>
</feature>
<dbReference type="SUPFAM" id="SSF55729">
    <property type="entry name" value="Acyl-CoA N-acyltransferases (Nat)"/>
    <property type="match status" value="1"/>
</dbReference>
<dbReference type="InterPro" id="IPR016181">
    <property type="entry name" value="Acyl_CoA_acyltransferase"/>
</dbReference>
<dbReference type="Gene3D" id="3.40.630.30">
    <property type="match status" value="1"/>
</dbReference>
<keyword evidence="2" id="KW-0012">Acyltransferase</keyword>
<protein>
    <submittedName>
        <fullName evidence="4">Ribosomal protein S18 acetylase RimI</fullName>
    </submittedName>
</protein>
<reference evidence="4 5" key="1">
    <citation type="submission" date="2016-10" db="EMBL/GenBank/DDBJ databases">
        <authorList>
            <person name="Varghese N."/>
            <person name="Submissions S."/>
        </authorList>
    </citation>
    <scope>NUCLEOTIDE SEQUENCE [LARGE SCALE GENOMIC DNA]</scope>
    <source>
        <strain evidence="4 5">FF3</strain>
    </source>
</reference>
<comment type="caution">
    <text evidence="4">The sequence shown here is derived from an EMBL/GenBank/DDBJ whole genome shotgun (WGS) entry which is preliminary data.</text>
</comment>
<dbReference type="GO" id="GO:0016747">
    <property type="term" value="F:acyltransferase activity, transferring groups other than amino-acyl groups"/>
    <property type="evidence" value="ECO:0007669"/>
    <property type="project" value="InterPro"/>
</dbReference>
<sequence length="148" mass="16242">MSPDIRDARSTDAGKIAAILTEAMDTPPWKPNLHSGAQDVAHCGRMIDKGWVRVVESGDGRILGFIARNGEEIDALFVAAPERGQGVGVALLDDAKARANRLELWTFQRNTGAQKFYEREGFAEVTRSDGAGNQEQLPDVRYAWEAKT</sequence>
<keyword evidence="5" id="KW-1185">Reference proteome</keyword>
<name>A0A975ZLT0_9RHOB</name>
<dbReference type="AlphaFoldDB" id="A0A975ZLT0"/>
<dbReference type="EMBL" id="FNYY01000001">
    <property type="protein sequence ID" value="SEI68131.1"/>
    <property type="molecule type" value="Genomic_DNA"/>
</dbReference>
<evidence type="ECO:0000313" key="5">
    <source>
        <dbReference type="Proteomes" id="UP000182932"/>
    </source>
</evidence>
<evidence type="ECO:0000313" key="4">
    <source>
        <dbReference type="EMBL" id="SEI68131.1"/>
    </source>
</evidence>
<dbReference type="GeneID" id="80816851"/>
<dbReference type="RefSeq" id="WP_074834795.1">
    <property type="nucleotide sequence ID" value="NZ_CATLQZ010000004.1"/>
</dbReference>
<organism evidence="4 5">
    <name type="scientific">Marinovum algicola</name>
    <dbReference type="NCBI Taxonomy" id="42444"/>
    <lineage>
        <taxon>Bacteria</taxon>
        <taxon>Pseudomonadati</taxon>
        <taxon>Pseudomonadota</taxon>
        <taxon>Alphaproteobacteria</taxon>
        <taxon>Rhodobacterales</taxon>
        <taxon>Roseobacteraceae</taxon>
        <taxon>Marinovum</taxon>
    </lineage>
</organism>
<dbReference type="InterPro" id="IPR050832">
    <property type="entry name" value="Bact_Acetyltransf"/>
</dbReference>
<evidence type="ECO:0000259" key="3">
    <source>
        <dbReference type="PROSITE" id="PS51186"/>
    </source>
</evidence>
<accession>A0A975ZLT0</accession>
<keyword evidence="4" id="KW-0689">Ribosomal protein</keyword>